<evidence type="ECO:0000313" key="3">
    <source>
        <dbReference type="Proteomes" id="UP000253664"/>
    </source>
</evidence>
<name>A0A367LBI5_9HYPO</name>
<keyword evidence="1" id="KW-0812">Transmembrane</keyword>
<dbReference type="EMBL" id="LKCN02000010">
    <property type="protein sequence ID" value="RCI11790.1"/>
    <property type="molecule type" value="Genomic_DNA"/>
</dbReference>
<accession>A0A367LBI5</accession>
<keyword evidence="1" id="KW-1133">Transmembrane helix</keyword>
<evidence type="ECO:0000313" key="2">
    <source>
        <dbReference type="EMBL" id="RCI11790.1"/>
    </source>
</evidence>
<protein>
    <submittedName>
        <fullName evidence="2">Uncharacterized protein</fullName>
    </submittedName>
</protein>
<dbReference type="Proteomes" id="UP000253664">
    <property type="component" value="Unassembled WGS sequence"/>
</dbReference>
<feature type="transmembrane region" description="Helical" evidence="1">
    <location>
        <begin position="42"/>
        <end position="61"/>
    </location>
</feature>
<keyword evidence="1" id="KW-0472">Membrane</keyword>
<gene>
    <name evidence="2" type="ORF">L249_7421</name>
</gene>
<comment type="caution">
    <text evidence="2">The sequence shown here is derived from an EMBL/GenBank/DDBJ whole genome shotgun (WGS) entry which is preliminary data.</text>
</comment>
<organism evidence="2 3">
    <name type="scientific">Ophiocordyceps polyrhachis-furcata BCC 54312</name>
    <dbReference type="NCBI Taxonomy" id="1330021"/>
    <lineage>
        <taxon>Eukaryota</taxon>
        <taxon>Fungi</taxon>
        <taxon>Dikarya</taxon>
        <taxon>Ascomycota</taxon>
        <taxon>Pezizomycotina</taxon>
        <taxon>Sordariomycetes</taxon>
        <taxon>Hypocreomycetidae</taxon>
        <taxon>Hypocreales</taxon>
        <taxon>Ophiocordycipitaceae</taxon>
        <taxon>Ophiocordyceps</taxon>
    </lineage>
</organism>
<sequence length="87" mass="9400">ERKKNSEKFSKIQGKIQKEGTPFLSCSKEGSLTYPTFLPSRAVAVAASYVVVPFLPLLCNVRRPRAGYGRPDVTVSGAPAKVVAVFS</sequence>
<evidence type="ECO:0000256" key="1">
    <source>
        <dbReference type="SAM" id="Phobius"/>
    </source>
</evidence>
<keyword evidence="3" id="KW-1185">Reference proteome</keyword>
<proteinExistence type="predicted"/>
<feature type="non-terminal residue" evidence="2">
    <location>
        <position position="1"/>
    </location>
</feature>
<reference evidence="2 3" key="1">
    <citation type="journal article" date="2015" name="BMC Genomics">
        <title>Insights from the genome of Ophiocordyceps polyrhachis-furcata to pathogenicity and host specificity in insect fungi.</title>
        <authorList>
            <person name="Wichadakul D."/>
            <person name="Kobmoo N."/>
            <person name="Ingsriswang S."/>
            <person name="Tangphatsornruang S."/>
            <person name="Chantasingh D."/>
            <person name="Luangsa-ard J.J."/>
            <person name="Eurwilaichitr L."/>
        </authorList>
    </citation>
    <scope>NUCLEOTIDE SEQUENCE [LARGE SCALE GENOMIC DNA]</scope>
    <source>
        <strain evidence="2 3">BCC 54312</strain>
    </source>
</reference>
<dbReference type="AlphaFoldDB" id="A0A367LBI5"/>